<accession>A0AAD8LQ53</accession>
<proteinExistence type="inferred from homology"/>
<evidence type="ECO:0000259" key="5">
    <source>
        <dbReference type="PROSITE" id="PS50600"/>
    </source>
</evidence>
<evidence type="ECO:0000313" key="6">
    <source>
        <dbReference type="EMBL" id="KAK1442826.1"/>
    </source>
</evidence>
<evidence type="ECO:0000256" key="3">
    <source>
        <dbReference type="ARBA" id="ARBA00022801"/>
    </source>
</evidence>
<dbReference type="AlphaFoldDB" id="A0AAD8LQ53"/>
<dbReference type="GO" id="GO:0016929">
    <property type="term" value="F:deSUMOylase activity"/>
    <property type="evidence" value="ECO:0007669"/>
    <property type="project" value="TreeGrafter"/>
</dbReference>
<dbReference type="GO" id="GO:0005634">
    <property type="term" value="C:nucleus"/>
    <property type="evidence" value="ECO:0007669"/>
    <property type="project" value="TreeGrafter"/>
</dbReference>
<keyword evidence="2" id="KW-0645">Protease</keyword>
<evidence type="ECO:0000256" key="2">
    <source>
        <dbReference type="ARBA" id="ARBA00022670"/>
    </source>
</evidence>
<organism evidence="6 7">
    <name type="scientific">Babesia gibsoni</name>
    <dbReference type="NCBI Taxonomy" id="33632"/>
    <lineage>
        <taxon>Eukaryota</taxon>
        <taxon>Sar</taxon>
        <taxon>Alveolata</taxon>
        <taxon>Apicomplexa</taxon>
        <taxon>Aconoidasida</taxon>
        <taxon>Piroplasmida</taxon>
        <taxon>Babesiidae</taxon>
        <taxon>Babesia</taxon>
    </lineage>
</organism>
<keyword evidence="7" id="KW-1185">Reference proteome</keyword>
<dbReference type="Proteomes" id="UP001230268">
    <property type="component" value="Unassembled WGS sequence"/>
</dbReference>
<dbReference type="Pfam" id="PF02902">
    <property type="entry name" value="Peptidase_C48"/>
    <property type="match status" value="1"/>
</dbReference>
<dbReference type="EMBL" id="JAVEPI010000003">
    <property type="protein sequence ID" value="KAK1442826.1"/>
    <property type="molecule type" value="Genomic_DNA"/>
</dbReference>
<dbReference type="GO" id="GO:0006508">
    <property type="term" value="P:proteolysis"/>
    <property type="evidence" value="ECO:0007669"/>
    <property type="project" value="UniProtKB-KW"/>
</dbReference>
<gene>
    <name evidence="6" type="ORF">BgAZ_303440</name>
</gene>
<dbReference type="GO" id="GO:0016926">
    <property type="term" value="P:protein desumoylation"/>
    <property type="evidence" value="ECO:0007669"/>
    <property type="project" value="TreeGrafter"/>
</dbReference>
<dbReference type="PROSITE" id="PS50600">
    <property type="entry name" value="ULP_PROTEASE"/>
    <property type="match status" value="1"/>
</dbReference>
<dbReference type="InterPro" id="IPR038765">
    <property type="entry name" value="Papain-like_cys_pep_sf"/>
</dbReference>
<reference evidence="6" key="1">
    <citation type="submission" date="2023-08" db="EMBL/GenBank/DDBJ databases">
        <title>Draft sequence of the Babesia gibsoni genome.</title>
        <authorList>
            <person name="Yamagishi J.Y."/>
            <person name="Xuan X.X."/>
        </authorList>
    </citation>
    <scope>NUCLEOTIDE SEQUENCE</scope>
    <source>
        <strain evidence="6">Azabu</strain>
    </source>
</reference>
<evidence type="ECO:0000256" key="1">
    <source>
        <dbReference type="ARBA" id="ARBA00005234"/>
    </source>
</evidence>
<keyword evidence="3" id="KW-0378">Hydrolase</keyword>
<dbReference type="PANTHER" id="PTHR12606">
    <property type="entry name" value="SENTRIN/SUMO-SPECIFIC PROTEASE"/>
    <property type="match status" value="1"/>
</dbReference>
<name>A0AAD8LQ53_BABGI</name>
<evidence type="ECO:0000313" key="7">
    <source>
        <dbReference type="Proteomes" id="UP001230268"/>
    </source>
</evidence>
<feature type="domain" description="Ubiquitin-like protease family profile" evidence="5">
    <location>
        <begin position="245"/>
        <end position="430"/>
    </location>
</feature>
<protein>
    <recommendedName>
        <fullName evidence="5">Ubiquitin-like protease family profile domain-containing protein</fullName>
    </recommendedName>
</protein>
<keyword evidence="4" id="KW-0788">Thiol protease</keyword>
<dbReference type="Gene3D" id="3.40.395.10">
    <property type="entry name" value="Adenoviral Proteinase, Chain A"/>
    <property type="match status" value="1"/>
</dbReference>
<evidence type="ECO:0000256" key="4">
    <source>
        <dbReference type="ARBA" id="ARBA00022807"/>
    </source>
</evidence>
<dbReference type="PANTHER" id="PTHR12606:SF153">
    <property type="entry name" value="ULP1 PROTEASE FAMILY, CARBOXY-TERMINAL DOMAIN PROTEIN"/>
    <property type="match status" value="1"/>
</dbReference>
<dbReference type="SUPFAM" id="SSF54001">
    <property type="entry name" value="Cysteine proteinases"/>
    <property type="match status" value="1"/>
</dbReference>
<sequence length="461" mass="53507">MFKRIWKAVKKFLCRSKLWQKRQKKPIMVYGQRLDLLEAIERDVLAKDQVEKSVLGSDDIIGNTQLIHMSSGTEFELIQGASDDATLVSPDSKEDVDPKDQTLLPLHGIESSINGDYGKYCGFLTEISKLSLGMYNAVARKAFRLASGYRKKVARLEERLREQEDVKVENIADIFPKHGEPSYDLWDLRKDELSNDETTRYLSKLFNNISPDRWRNFEKLGGFEDDLNLVRYSDESEVLIKKFGINMTSKQLSCLDGPRWLNDEVINFYINMIQERNDILREKGVQGIPKCVCFNTFFFILLCGGDDDNLEYNYKAVSRWTTRRKIDIFETDILLIPVHAYKAHWALGIVDMRKDSRRILLFDSMCGSNKMFFKVIKKWLKDEHMDKKGIPLENVRDWKSREGFSAEPMAPRQQNGHDCGVFLCQYAECISISKMFDFSQGDIGDLRIKMIQQILRGSIFE</sequence>
<dbReference type="InterPro" id="IPR003653">
    <property type="entry name" value="Peptidase_C48_C"/>
</dbReference>
<comment type="similarity">
    <text evidence="1">Belongs to the peptidase C48 family.</text>
</comment>
<comment type="caution">
    <text evidence="6">The sequence shown here is derived from an EMBL/GenBank/DDBJ whole genome shotgun (WGS) entry which is preliminary data.</text>
</comment>